<reference evidence="2" key="2">
    <citation type="journal article" date="2023" name="IMA Fungus">
        <title>Comparative genomic study of the Penicillium genus elucidates a diverse pangenome and 15 lateral gene transfer events.</title>
        <authorList>
            <person name="Petersen C."/>
            <person name="Sorensen T."/>
            <person name="Nielsen M.R."/>
            <person name="Sondergaard T.E."/>
            <person name="Sorensen J.L."/>
            <person name="Fitzpatrick D.A."/>
            <person name="Frisvad J.C."/>
            <person name="Nielsen K.L."/>
        </authorList>
    </citation>
    <scope>NUCLEOTIDE SEQUENCE</scope>
    <source>
        <strain evidence="2">IBT 17660</strain>
    </source>
</reference>
<organism evidence="2 3">
    <name type="scientific">Penicillium desertorum</name>
    <dbReference type="NCBI Taxonomy" id="1303715"/>
    <lineage>
        <taxon>Eukaryota</taxon>
        <taxon>Fungi</taxon>
        <taxon>Dikarya</taxon>
        <taxon>Ascomycota</taxon>
        <taxon>Pezizomycotina</taxon>
        <taxon>Eurotiomycetes</taxon>
        <taxon>Eurotiomycetidae</taxon>
        <taxon>Eurotiales</taxon>
        <taxon>Aspergillaceae</taxon>
        <taxon>Penicillium</taxon>
    </lineage>
</organism>
<evidence type="ECO:0000256" key="1">
    <source>
        <dbReference type="SAM" id="MobiDB-lite"/>
    </source>
</evidence>
<feature type="region of interest" description="Disordered" evidence="1">
    <location>
        <begin position="1"/>
        <end position="22"/>
    </location>
</feature>
<feature type="compositionally biased region" description="Polar residues" evidence="1">
    <location>
        <begin position="7"/>
        <end position="18"/>
    </location>
</feature>
<sequence length="314" mass="36212">MTHRGNWRSQGNTSNRGGPNSFRKRNQAEIFCVHFQRGRCHYGSGYSRRGYEEIVQFWNGALEILESDSRENHQFLAKDLVDDNLYGYDFILATADADNPEGVRPIPTYDEPFLKVITYTSLLNCLSVDSFVGTLYISFGGTNGDRAIRYLRSVCRSLMSKGEEINENVPVISLGMMKLLLNTLYQLLLRVRRARFHDEIAALLDLIREVGSKITETCSKADIDGLESRIEVMQSLIASANRRCMREIPRKVDQPCRLFRWICKHLVGDTITTLLKSLKFRSFLLMERLYIDLTFRLLRYDIFGLAKDVLRDLL</sequence>
<gene>
    <name evidence="2" type="ORF">N7530_010751</name>
</gene>
<dbReference type="Proteomes" id="UP001147760">
    <property type="component" value="Unassembled WGS sequence"/>
</dbReference>
<comment type="caution">
    <text evidence="2">The sequence shown here is derived from an EMBL/GenBank/DDBJ whole genome shotgun (WGS) entry which is preliminary data.</text>
</comment>
<evidence type="ECO:0000313" key="2">
    <source>
        <dbReference type="EMBL" id="KAJ5458807.1"/>
    </source>
</evidence>
<name>A0A9W9WFW7_9EURO</name>
<reference evidence="2" key="1">
    <citation type="submission" date="2022-12" db="EMBL/GenBank/DDBJ databases">
        <authorList>
            <person name="Petersen C."/>
        </authorList>
    </citation>
    <scope>NUCLEOTIDE SEQUENCE</scope>
    <source>
        <strain evidence="2">IBT 17660</strain>
    </source>
</reference>
<proteinExistence type="predicted"/>
<dbReference type="OrthoDB" id="4348710at2759"/>
<protein>
    <submittedName>
        <fullName evidence="2">Uncharacterized protein</fullName>
    </submittedName>
</protein>
<dbReference type="AlphaFoldDB" id="A0A9W9WFW7"/>
<accession>A0A9W9WFW7</accession>
<evidence type="ECO:0000313" key="3">
    <source>
        <dbReference type="Proteomes" id="UP001147760"/>
    </source>
</evidence>
<dbReference type="EMBL" id="JAPWDO010000008">
    <property type="protein sequence ID" value="KAJ5458807.1"/>
    <property type="molecule type" value="Genomic_DNA"/>
</dbReference>
<keyword evidence="3" id="KW-1185">Reference proteome</keyword>